<dbReference type="InterPro" id="IPR019888">
    <property type="entry name" value="Tscrpt_reg_AsnC-like"/>
</dbReference>
<dbReference type="Gene3D" id="3.30.70.920">
    <property type="match status" value="1"/>
</dbReference>
<dbReference type="PROSITE" id="PS50956">
    <property type="entry name" value="HTH_ASNC_2"/>
    <property type="match status" value="1"/>
</dbReference>
<dbReference type="Pfam" id="PF13412">
    <property type="entry name" value="HTH_24"/>
    <property type="match status" value="1"/>
</dbReference>
<dbReference type="eggNOG" id="COG1522">
    <property type="taxonomic scope" value="Bacteria"/>
</dbReference>
<evidence type="ECO:0000313" key="6">
    <source>
        <dbReference type="Proteomes" id="UP000001880"/>
    </source>
</evidence>
<dbReference type="SMART" id="SM00344">
    <property type="entry name" value="HTH_ASNC"/>
    <property type="match status" value="1"/>
</dbReference>
<dbReference type="GO" id="GO:0043200">
    <property type="term" value="P:response to amino acid"/>
    <property type="evidence" value="ECO:0007669"/>
    <property type="project" value="TreeGrafter"/>
</dbReference>
<organism evidence="5 6">
    <name type="scientific">Haliangium ochraceum (strain DSM 14365 / JCM 11303 / SMP-2)</name>
    <dbReference type="NCBI Taxonomy" id="502025"/>
    <lineage>
        <taxon>Bacteria</taxon>
        <taxon>Pseudomonadati</taxon>
        <taxon>Myxococcota</taxon>
        <taxon>Polyangia</taxon>
        <taxon>Haliangiales</taxon>
        <taxon>Kofleriaceae</taxon>
        <taxon>Haliangium</taxon>
    </lineage>
</organism>
<dbReference type="InterPro" id="IPR036390">
    <property type="entry name" value="WH_DNA-bd_sf"/>
</dbReference>
<reference evidence="5 6" key="1">
    <citation type="journal article" date="2010" name="Stand. Genomic Sci.">
        <title>Complete genome sequence of Haliangium ochraceum type strain (SMP-2).</title>
        <authorList>
            <consortium name="US DOE Joint Genome Institute (JGI-PGF)"/>
            <person name="Ivanova N."/>
            <person name="Daum C."/>
            <person name="Lang E."/>
            <person name="Abt B."/>
            <person name="Kopitz M."/>
            <person name="Saunders E."/>
            <person name="Lapidus A."/>
            <person name="Lucas S."/>
            <person name="Glavina Del Rio T."/>
            <person name="Nolan M."/>
            <person name="Tice H."/>
            <person name="Copeland A."/>
            <person name="Cheng J.F."/>
            <person name="Chen F."/>
            <person name="Bruce D."/>
            <person name="Goodwin L."/>
            <person name="Pitluck S."/>
            <person name="Mavromatis K."/>
            <person name="Pati A."/>
            <person name="Mikhailova N."/>
            <person name="Chen A."/>
            <person name="Palaniappan K."/>
            <person name="Land M."/>
            <person name="Hauser L."/>
            <person name="Chang Y.J."/>
            <person name="Jeffries C.D."/>
            <person name="Detter J.C."/>
            <person name="Brettin T."/>
            <person name="Rohde M."/>
            <person name="Goker M."/>
            <person name="Bristow J."/>
            <person name="Markowitz V."/>
            <person name="Eisen J.A."/>
            <person name="Hugenholtz P."/>
            <person name="Kyrpides N.C."/>
            <person name="Klenk H.P."/>
        </authorList>
    </citation>
    <scope>NUCLEOTIDE SEQUENCE [LARGE SCALE GENOMIC DNA]</scope>
    <source>
        <strain evidence="6">DSM 14365 / CIP 107738 / JCM 11303 / AJ 13395 / SMP-2</strain>
    </source>
</reference>
<dbReference type="InterPro" id="IPR036388">
    <property type="entry name" value="WH-like_DNA-bd_sf"/>
</dbReference>
<dbReference type="AlphaFoldDB" id="D0LRN2"/>
<keyword evidence="3" id="KW-0804">Transcription</keyword>
<dbReference type="Proteomes" id="UP000001880">
    <property type="component" value="Chromosome"/>
</dbReference>
<keyword evidence="2" id="KW-0238">DNA-binding</keyword>
<dbReference type="InterPro" id="IPR011991">
    <property type="entry name" value="ArsR-like_HTH"/>
</dbReference>
<dbReference type="PRINTS" id="PR00033">
    <property type="entry name" value="HTHASNC"/>
</dbReference>
<dbReference type="SUPFAM" id="SSF54909">
    <property type="entry name" value="Dimeric alpha+beta barrel"/>
    <property type="match status" value="1"/>
</dbReference>
<dbReference type="EMBL" id="CP001804">
    <property type="protein sequence ID" value="ACY19024.1"/>
    <property type="molecule type" value="Genomic_DNA"/>
</dbReference>
<dbReference type="GO" id="GO:0006355">
    <property type="term" value="P:regulation of DNA-templated transcription"/>
    <property type="evidence" value="ECO:0007669"/>
    <property type="project" value="UniProtKB-ARBA"/>
</dbReference>
<dbReference type="HOGENOM" id="CLU_091233_0_3_7"/>
<dbReference type="InterPro" id="IPR011008">
    <property type="entry name" value="Dimeric_a/b-barrel"/>
</dbReference>
<keyword evidence="1" id="KW-0805">Transcription regulation</keyword>
<proteinExistence type="predicted"/>
<dbReference type="InterPro" id="IPR000485">
    <property type="entry name" value="AsnC-type_HTH_dom"/>
</dbReference>
<evidence type="ECO:0000256" key="3">
    <source>
        <dbReference type="ARBA" id="ARBA00023163"/>
    </source>
</evidence>
<dbReference type="SUPFAM" id="SSF46785">
    <property type="entry name" value="Winged helix' DNA-binding domain"/>
    <property type="match status" value="1"/>
</dbReference>
<keyword evidence="6" id="KW-1185">Reference proteome</keyword>
<accession>D0LRN2</accession>
<evidence type="ECO:0000256" key="2">
    <source>
        <dbReference type="ARBA" id="ARBA00023125"/>
    </source>
</evidence>
<dbReference type="RefSeq" id="WP_012831616.1">
    <property type="nucleotide sequence ID" value="NC_013440.1"/>
</dbReference>
<dbReference type="CDD" id="cd00090">
    <property type="entry name" value="HTH_ARSR"/>
    <property type="match status" value="1"/>
</dbReference>
<dbReference type="PANTHER" id="PTHR30154">
    <property type="entry name" value="LEUCINE-RESPONSIVE REGULATORY PROTEIN"/>
    <property type="match status" value="1"/>
</dbReference>
<evidence type="ECO:0000259" key="4">
    <source>
        <dbReference type="PROSITE" id="PS50956"/>
    </source>
</evidence>
<dbReference type="OrthoDB" id="9800326at2"/>
<dbReference type="KEGG" id="hoh:Hoch_6556"/>
<dbReference type="GO" id="GO:0043565">
    <property type="term" value="F:sequence-specific DNA binding"/>
    <property type="evidence" value="ECO:0007669"/>
    <property type="project" value="InterPro"/>
</dbReference>
<dbReference type="GO" id="GO:0005829">
    <property type="term" value="C:cytosol"/>
    <property type="evidence" value="ECO:0007669"/>
    <property type="project" value="TreeGrafter"/>
</dbReference>
<dbReference type="PANTHER" id="PTHR30154:SF54">
    <property type="entry name" value="POSSIBLE TRANSCRIPTIONAL REGULATORY PROTEIN (PROBABLY LRP_ASNC-FAMILY)"/>
    <property type="match status" value="1"/>
</dbReference>
<evidence type="ECO:0000313" key="5">
    <source>
        <dbReference type="EMBL" id="ACY19024.1"/>
    </source>
</evidence>
<dbReference type="STRING" id="502025.Hoch_6556"/>
<sequence length="158" mass="17247">MKALDRIDLVILGALQDNARLSNKELAGIVGIAQSTCLERVRRLQEHGVLLGAHAAVAPHAIGVGLQAMISVRLSRHSQEHVASFRSRVLALPEVMGFFYMAGATDFLVHVAVRDSAHLRDLALETFSSHDDVAHIETSLIFEHVASPVWPILVESED</sequence>
<dbReference type="Gene3D" id="1.10.10.10">
    <property type="entry name" value="Winged helix-like DNA-binding domain superfamily/Winged helix DNA-binding domain"/>
    <property type="match status" value="1"/>
</dbReference>
<gene>
    <name evidence="5" type="ordered locus">Hoch_6556</name>
</gene>
<evidence type="ECO:0000256" key="1">
    <source>
        <dbReference type="ARBA" id="ARBA00023015"/>
    </source>
</evidence>
<feature type="domain" description="HTH asnC-type" evidence="4">
    <location>
        <begin position="4"/>
        <end position="65"/>
    </location>
</feature>
<name>D0LRN2_HALO1</name>
<dbReference type="Pfam" id="PF01037">
    <property type="entry name" value="AsnC_trans_reg"/>
    <property type="match status" value="1"/>
</dbReference>
<protein>
    <submittedName>
        <fullName evidence="5">Transcriptional regulator, AsnC family</fullName>
    </submittedName>
</protein>
<dbReference type="InterPro" id="IPR019887">
    <property type="entry name" value="Tscrpt_reg_AsnC/Lrp_C"/>
</dbReference>